<dbReference type="SUPFAM" id="SSF51905">
    <property type="entry name" value="FAD/NAD(P)-binding domain"/>
    <property type="match status" value="1"/>
</dbReference>
<sequence length="323" mass="33157">MAGQGIERIAVIGAGLAGVVAARDMAVANIDVHIVEKSRGAGGRMATRRGEGGLAFDHGAQYMRAHGSGFAAELDAWARAGLVAAWGEAGRMVGVPAMNAPVKALAADLALATATTVSAIEGAPGDWTLATVEGARLGPFDAVLVTAPAPQTQTLLRPVAPALAEAAGHARYAPCLALMLAYEPDALSRDLPAAQRPDHEAIAWIAQDGTKPGRASDGPRRLVVHATPGWSRAYLEQTPEAIRDALLAEVAPLIGASGAPIHAVAQRWRYALVEEPLGTPCLWDPALGLGAGGDWCLGGRVEAAYDSGRALARAVFAAREGAS</sequence>
<keyword evidence="3" id="KW-1185">Reference proteome</keyword>
<proteinExistence type="predicted"/>
<dbReference type="Pfam" id="PF13450">
    <property type="entry name" value="NAD_binding_8"/>
    <property type="match status" value="1"/>
</dbReference>
<feature type="domain" description="Amine oxidase" evidence="1">
    <location>
        <begin position="96"/>
        <end position="315"/>
    </location>
</feature>
<dbReference type="InterPro" id="IPR002937">
    <property type="entry name" value="Amino_oxidase"/>
</dbReference>
<dbReference type="PANTHER" id="PTHR16128:SF5">
    <property type="entry name" value="FAD_NAD(P)-BINDING OXIDOREDUCTASE FAMILY PROTEIN"/>
    <property type="match status" value="1"/>
</dbReference>
<evidence type="ECO:0000313" key="3">
    <source>
        <dbReference type="Proteomes" id="UP000600449"/>
    </source>
</evidence>
<reference evidence="2 3" key="1">
    <citation type="journal article" date="2014" name="Int. J. Syst. Evol. Microbiol.">
        <title>Complete genome sequence of Corynebacterium casei LMG S-19264T (=DSM 44701T), isolated from a smear-ripened cheese.</title>
        <authorList>
            <consortium name="US DOE Joint Genome Institute (JGI-PGF)"/>
            <person name="Walter F."/>
            <person name="Albersmeier A."/>
            <person name="Kalinowski J."/>
            <person name="Ruckert C."/>
        </authorList>
    </citation>
    <scope>NUCLEOTIDE SEQUENCE [LARGE SCALE GENOMIC DNA]</scope>
    <source>
        <strain evidence="2 3">CGMCC 1.9161</strain>
    </source>
</reference>
<dbReference type="Pfam" id="PF01593">
    <property type="entry name" value="Amino_oxidase"/>
    <property type="match status" value="1"/>
</dbReference>
<dbReference type="EMBL" id="BMMF01000014">
    <property type="protein sequence ID" value="GGK49381.1"/>
    <property type="molecule type" value="Genomic_DNA"/>
</dbReference>
<accession>A0A917QGJ4</accession>
<organism evidence="2 3">
    <name type="scientific">Salinarimonas ramus</name>
    <dbReference type="NCBI Taxonomy" id="690164"/>
    <lineage>
        <taxon>Bacteria</taxon>
        <taxon>Pseudomonadati</taxon>
        <taxon>Pseudomonadota</taxon>
        <taxon>Alphaproteobacteria</taxon>
        <taxon>Hyphomicrobiales</taxon>
        <taxon>Salinarimonadaceae</taxon>
        <taxon>Salinarimonas</taxon>
    </lineage>
</organism>
<dbReference type="InterPro" id="IPR036188">
    <property type="entry name" value="FAD/NAD-bd_sf"/>
</dbReference>
<dbReference type="AlphaFoldDB" id="A0A917QGJ4"/>
<name>A0A917QGJ4_9HYPH</name>
<dbReference type="Gene3D" id="3.50.50.60">
    <property type="entry name" value="FAD/NAD(P)-binding domain"/>
    <property type="match status" value="1"/>
</dbReference>
<dbReference type="PANTHER" id="PTHR16128">
    <property type="entry name" value="FAD/NAD(P)-BINDING OXIDOREDUCTASE FAMILY PROTEIN"/>
    <property type="match status" value="1"/>
</dbReference>
<dbReference type="Gene3D" id="3.90.660.10">
    <property type="match status" value="1"/>
</dbReference>
<evidence type="ECO:0000313" key="2">
    <source>
        <dbReference type="EMBL" id="GGK49381.1"/>
    </source>
</evidence>
<gene>
    <name evidence="2" type="ORF">GCM10011322_40510</name>
</gene>
<protein>
    <recommendedName>
        <fullName evidence="1">Amine oxidase domain-containing protein</fullName>
    </recommendedName>
</protein>
<comment type="caution">
    <text evidence="2">The sequence shown here is derived from an EMBL/GenBank/DDBJ whole genome shotgun (WGS) entry which is preliminary data.</text>
</comment>
<dbReference type="Proteomes" id="UP000600449">
    <property type="component" value="Unassembled WGS sequence"/>
</dbReference>
<evidence type="ECO:0000259" key="1">
    <source>
        <dbReference type="Pfam" id="PF01593"/>
    </source>
</evidence>
<dbReference type="GO" id="GO:0016491">
    <property type="term" value="F:oxidoreductase activity"/>
    <property type="evidence" value="ECO:0007669"/>
    <property type="project" value="InterPro"/>
</dbReference>
<dbReference type="RefSeq" id="WP_244645602.1">
    <property type="nucleotide sequence ID" value="NZ_BMMF01000014.1"/>
</dbReference>